<dbReference type="Pfam" id="PF08154">
    <property type="entry name" value="NLE"/>
    <property type="match status" value="1"/>
</dbReference>
<evidence type="ECO:0000259" key="6">
    <source>
        <dbReference type="Pfam" id="PF08154"/>
    </source>
</evidence>
<dbReference type="InterPro" id="IPR012972">
    <property type="entry name" value="NLE"/>
</dbReference>
<keyword evidence="2 5" id="KW-0853">WD repeat</keyword>
<dbReference type="PROSITE" id="PS50294">
    <property type="entry name" value="WD_REPEATS_REGION"/>
    <property type="match status" value="3"/>
</dbReference>
<feature type="repeat" description="WD" evidence="5">
    <location>
        <begin position="352"/>
        <end position="385"/>
    </location>
</feature>
<evidence type="ECO:0000256" key="2">
    <source>
        <dbReference type="ARBA" id="ARBA00022574"/>
    </source>
</evidence>
<comment type="subcellular location">
    <subcellularLocation>
        <location evidence="1">Nucleus</location>
        <location evidence="1">Nucleolus</location>
    </subcellularLocation>
</comment>
<evidence type="ECO:0000256" key="1">
    <source>
        <dbReference type="ARBA" id="ARBA00004604"/>
    </source>
</evidence>
<dbReference type="PANTHER" id="PTHR19855">
    <property type="entry name" value="WD40 REPEAT PROTEIN 12, 37"/>
    <property type="match status" value="1"/>
</dbReference>
<evidence type="ECO:0000313" key="7">
    <source>
        <dbReference type="WBParaSite" id="MCU_000785-RB"/>
    </source>
</evidence>
<evidence type="ECO:0000256" key="5">
    <source>
        <dbReference type="PROSITE-ProRule" id="PRU00221"/>
    </source>
</evidence>
<dbReference type="InterPro" id="IPR015943">
    <property type="entry name" value="WD40/YVTN_repeat-like_dom_sf"/>
</dbReference>
<dbReference type="PROSITE" id="PS00678">
    <property type="entry name" value="WD_REPEATS_1"/>
    <property type="match status" value="1"/>
</dbReference>
<dbReference type="InterPro" id="IPR019775">
    <property type="entry name" value="WD40_repeat_CS"/>
</dbReference>
<accession>A0A5K3EIF2</accession>
<dbReference type="SMART" id="SM00320">
    <property type="entry name" value="WD40"/>
    <property type="match status" value="6"/>
</dbReference>
<evidence type="ECO:0000256" key="3">
    <source>
        <dbReference type="ARBA" id="ARBA00022737"/>
    </source>
</evidence>
<dbReference type="Pfam" id="PF00400">
    <property type="entry name" value="WD40"/>
    <property type="match status" value="5"/>
</dbReference>
<proteinExistence type="predicted"/>
<dbReference type="PROSITE" id="PS50082">
    <property type="entry name" value="WD_REPEATS_2"/>
    <property type="match status" value="4"/>
</dbReference>
<protein>
    <submittedName>
        <fullName evidence="7">WD_REPEATS_REGION domain-containing protein</fullName>
    </submittedName>
</protein>
<feature type="repeat" description="WD" evidence="5">
    <location>
        <begin position="396"/>
        <end position="434"/>
    </location>
</feature>
<dbReference type="InterPro" id="IPR020472">
    <property type="entry name" value="WD40_PAC1"/>
</dbReference>
<dbReference type="WBParaSite" id="MCU_000785-RB">
    <property type="protein sequence ID" value="MCU_000785-RB"/>
    <property type="gene ID" value="MCU_000785"/>
</dbReference>
<reference evidence="7" key="1">
    <citation type="submission" date="2019-11" db="UniProtKB">
        <authorList>
            <consortium name="WormBaseParasite"/>
        </authorList>
    </citation>
    <scope>IDENTIFICATION</scope>
</reference>
<dbReference type="PANTHER" id="PTHR19855:SF11">
    <property type="entry name" value="RIBOSOME BIOGENESIS PROTEIN WDR12"/>
    <property type="match status" value="1"/>
</dbReference>
<feature type="repeat" description="WD" evidence="5">
    <location>
        <begin position="256"/>
        <end position="292"/>
    </location>
</feature>
<feature type="domain" description="NLE" evidence="6">
    <location>
        <begin position="5"/>
        <end position="68"/>
    </location>
</feature>
<sequence length="434" mass="47880">MDLHVQISFFTRDDRYSVPSHPISISKSSTTEDLKNVLLGLLDKQSDCVSFDFLLENEFIEGTLDEFLAKKNLASEVIEIEFTVRQAAPEAISEINHDDFISCVRRRGQFVLTSSYDGTVRVQIVGETAPIFTLTLDEQPKVVEWIKIGTSEAEDSMFITGGFGQVARLWVWNVAKASVECVAACRGHKETILSLSSSTTIAGCNVNLFASSSFDSTIKVWSASPEETDLSEETGGISHKRKSENKIPVRIPRLTLAGHRNMVSRVCWLADVASTPKLISCSWDQSIRLWDVGVGAGDQVVAPKCGEARCIMVGSPLHDLSASPNGILVAASDNKVRRYDLRAKDALAQIGFQGHNSWLTAVAWAPHRPDQFITGSVDKVVKLWDARRVSAPLYDLMGHRDMITSVDWAPPHDNKHYILSASADGTAKIYHYPT</sequence>
<dbReference type="AlphaFoldDB" id="A0A5K3EIF2"/>
<keyword evidence="3" id="KW-0677">Repeat</keyword>
<evidence type="ECO:0000256" key="4">
    <source>
        <dbReference type="ARBA" id="ARBA00023242"/>
    </source>
</evidence>
<organism evidence="7">
    <name type="scientific">Mesocestoides corti</name>
    <name type="common">Flatworm</name>
    <dbReference type="NCBI Taxonomy" id="53468"/>
    <lineage>
        <taxon>Eukaryota</taxon>
        <taxon>Metazoa</taxon>
        <taxon>Spiralia</taxon>
        <taxon>Lophotrochozoa</taxon>
        <taxon>Platyhelminthes</taxon>
        <taxon>Cestoda</taxon>
        <taxon>Eucestoda</taxon>
        <taxon>Cyclophyllidea</taxon>
        <taxon>Mesocestoididae</taxon>
        <taxon>Mesocestoides</taxon>
    </lineage>
</organism>
<keyword evidence="4" id="KW-0539">Nucleus</keyword>
<feature type="repeat" description="WD" evidence="5">
    <location>
        <begin position="185"/>
        <end position="231"/>
    </location>
</feature>
<dbReference type="Gene3D" id="2.130.10.10">
    <property type="entry name" value="YVTN repeat-like/Quinoprotein amine dehydrogenase"/>
    <property type="match status" value="2"/>
</dbReference>
<dbReference type="InterPro" id="IPR001680">
    <property type="entry name" value="WD40_rpt"/>
</dbReference>
<dbReference type="SUPFAM" id="SSF50978">
    <property type="entry name" value="WD40 repeat-like"/>
    <property type="match status" value="1"/>
</dbReference>
<name>A0A5K3EIF2_MESCO</name>
<dbReference type="InterPro" id="IPR036322">
    <property type="entry name" value="WD40_repeat_dom_sf"/>
</dbReference>
<dbReference type="GO" id="GO:0005730">
    <property type="term" value="C:nucleolus"/>
    <property type="evidence" value="ECO:0007669"/>
    <property type="project" value="UniProtKB-SubCell"/>
</dbReference>
<dbReference type="PRINTS" id="PR00320">
    <property type="entry name" value="GPROTEINBRPT"/>
</dbReference>